<dbReference type="Pfam" id="PF02862">
    <property type="entry name" value="DDHD"/>
    <property type="match status" value="2"/>
</dbReference>
<sequence length="715" mass="77831">MEAAPGHTYGQNCRLAPVVEPKPDDALLDGIPPMNAQFFYHSLIPIDDPLSTATVTTAPDAKATKGVLRPFSPADNNALERAWLSLTSEDDRNNHEAALKDTKPDLATLHKNSQKLEAIVSELVRKHREKHAHEARTAPLEPPQGSLTNTDLAVCCQELLIDATNTLREAFCEVSRRKQRLLNQEHIIAKVMSALERDRPATVVTIPIMAPAISTSYPRTESFVSPGLSTSARGRASSLASNPPDSRSTSKASRVKQASLGTSPQLEKYTSKLSNTTSQGHMASIPARPPVVEDGISGKPFLRVGDPDSETPLTPAGPSQEPHPSSFQDQVTTEHAVDGEGGQADATCATPDESDLAALEPRIVDVPVGVSRLHEVSLPVLQMKPIYWSPVNDIAIVSRATWFFKDTMVPVDPAVANQLEAGYRELRVFSQEWQDELRCAVEVGPLGEEKVAHPLWPQPVSPAAARSEDHEISETPISSDPFCAARCFHGEASAEGTLEPVQAGPTEPPDGSVATRGFATYHVLYKDAKTAFLLKPSLRPSAYYGRKPLQKILKGLTVGLPVDTIANDVVGEAGAFGCLAVDNIYNILAKEDPIAYLLNGTIDPLYAESLKTAYVPSTATSWFQRWVPVGTATSDLPVPARPPTTRLPSQLELEVHDFTREEVAERKAFLLNDNGQVDYYLRSGSGPLELQYLNMLSAHTSYWTNHDLTWEIKLI</sequence>
<comment type="caution">
    <text evidence="3">The sequence shown here is derived from an EMBL/GenBank/DDBJ whole genome shotgun (WGS) entry which is preliminary data.</text>
</comment>
<dbReference type="GO" id="GO:0004620">
    <property type="term" value="F:phospholipase activity"/>
    <property type="evidence" value="ECO:0007669"/>
    <property type="project" value="TreeGrafter"/>
</dbReference>
<evidence type="ECO:0000313" key="3">
    <source>
        <dbReference type="EMBL" id="ROW06457.1"/>
    </source>
</evidence>
<dbReference type="SMART" id="SM01127">
    <property type="entry name" value="DDHD"/>
    <property type="match status" value="1"/>
</dbReference>
<dbReference type="PROSITE" id="PS51043">
    <property type="entry name" value="DDHD"/>
    <property type="match status" value="1"/>
</dbReference>
<feature type="compositionally biased region" description="Polar residues" evidence="1">
    <location>
        <begin position="322"/>
        <end position="333"/>
    </location>
</feature>
<feature type="region of interest" description="Disordered" evidence="1">
    <location>
        <begin position="219"/>
        <end position="346"/>
    </location>
</feature>
<dbReference type="EMBL" id="LKEA01000010">
    <property type="protein sequence ID" value="ROW06457.1"/>
    <property type="molecule type" value="Genomic_DNA"/>
</dbReference>
<dbReference type="AlphaFoldDB" id="A0A423WT12"/>
<evidence type="ECO:0000256" key="1">
    <source>
        <dbReference type="SAM" id="MobiDB-lite"/>
    </source>
</evidence>
<dbReference type="Proteomes" id="UP000283895">
    <property type="component" value="Unassembled WGS sequence"/>
</dbReference>
<dbReference type="InterPro" id="IPR058055">
    <property type="entry name" value="PA-PLA1"/>
</dbReference>
<dbReference type="InterPro" id="IPR004177">
    <property type="entry name" value="DDHD_dom"/>
</dbReference>
<proteinExistence type="predicted"/>
<protein>
    <recommendedName>
        <fullName evidence="2">DDHD domain-containing protein</fullName>
    </recommendedName>
</protein>
<feature type="compositionally biased region" description="Polar residues" evidence="1">
    <location>
        <begin position="219"/>
        <end position="252"/>
    </location>
</feature>
<gene>
    <name evidence="3" type="ORF">VMCG_04464</name>
</gene>
<dbReference type="OrthoDB" id="69269at2759"/>
<name>A0A423WT12_9PEZI</name>
<dbReference type="GO" id="GO:0005737">
    <property type="term" value="C:cytoplasm"/>
    <property type="evidence" value="ECO:0007669"/>
    <property type="project" value="TreeGrafter"/>
</dbReference>
<keyword evidence="4" id="KW-1185">Reference proteome</keyword>
<feature type="compositionally biased region" description="Polar residues" evidence="1">
    <location>
        <begin position="271"/>
        <end position="281"/>
    </location>
</feature>
<feature type="domain" description="DDHD" evidence="2">
    <location>
        <begin position="549"/>
        <end position="715"/>
    </location>
</feature>
<dbReference type="STRING" id="356882.A0A423WT12"/>
<organism evidence="3 4">
    <name type="scientific">Cytospora schulzeri</name>
    <dbReference type="NCBI Taxonomy" id="448051"/>
    <lineage>
        <taxon>Eukaryota</taxon>
        <taxon>Fungi</taxon>
        <taxon>Dikarya</taxon>
        <taxon>Ascomycota</taxon>
        <taxon>Pezizomycotina</taxon>
        <taxon>Sordariomycetes</taxon>
        <taxon>Sordariomycetidae</taxon>
        <taxon>Diaporthales</taxon>
        <taxon>Cytosporaceae</taxon>
        <taxon>Cytospora</taxon>
    </lineage>
</organism>
<accession>A0A423WT12</accession>
<evidence type="ECO:0000313" key="4">
    <source>
        <dbReference type="Proteomes" id="UP000283895"/>
    </source>
</evidence>
<dbReference type="GO" id="GO:0046872">
    <property type="term" value="F:metal ion binding"/>
    <property type="evidence" value="ECO:0007669"/>
    <property type="project" value="InterPro"/>
</dbReference>
<dbReference type="PANTHER" id="PTHR23509">
    <property type="entry name" value="PA-PL1 PHOSPHOLIPASE FAMILY"/>
    <property type="match status" value="1"/>
</dbReference>
<dbReference type="PANTHER" id="PTHR23509:SF6">
    <property type="entry name" value="PHOSPHOLIPASE C1020.13C-RELATED"/>
    <property type="match status" value="1"/>
</dbReference>
<evidence type="ECO:0000259" key="2">
    <source>
        <dbReference type="PROSITE" id="PS51043"/>
    </source>
</evidence>
<reference evidence="3 4" key="1">
    <citation type="submission" date="2015-09" db="EMBL/GenBank/DDBJ databases">
        <title>Host preference determinants of Valsa canker pathogens revealed by comparative genomics.</title>
        <authorList>
            <person name="Yin Z."/>
            <person name="Huang L."/>
        </authorList>
    </citation>
    <scope>NUCLEOTIDE SEQUENCE [LARGE SCALE GENOMIC DNA]</scope>
    <source>
        <strain evidence="3 4">03-1</strain>
    </source>
</reference>